<evidence type="ECO:0000313" key="4">
    <source>
        <dbReference type="Proteomes" id="UP000015101"/>
    </source>
</evidence>
<dbReference type="EMBL" id="AMQM01001041">
    <property type="status" value="NOT_ANNOTATED_CDS"/>
    <property type="molecule type" value="Genomic_DNA"/>
</dbReference>
<evidence type="ECO:0000313" key="2">
    <source>
        <dbReference type="EMBL" id="ESN98674.1"/>
    </source>
</evidence>
<dbReference type="InterPro" id="IPR053041">
    <property type="entry name" value="Transglut-like_Superfamily_Mod"/>
</dbReference>
<dbReference type="EnsemblMetazoa" id="HelroT67307">
    <property type="protein sequence ID" value="HelroP67307"/>
    <property type="gene ID" value="HelroG67307"/>
</dbReference>
<name>T1FYZ4_HELRO</name>
<dbReference type="EMBL" id="KB097143">
    <property type="protein sequence ID" value="ESN98674.1"/>
    <property type="molecule type" value="Genomic_DNA"/>
</dbReference>
<keyword evidence="4" id="KW-1185">Reference proteome</keyword>
<protein>
    <recommendedName>
        <fullName evidence="1">Transglutaminase-like domain-containing protein</fullName>
    </recommendedName>
</protein>
<dbReference type="eggNOG" id="KOG4575">
    <property type="taxonomic scope" value="Eukaryota"/>
</dbReference>
<accession>T1FYZ4</accession>
<dbReference type="InParanoid" id="T1FYZ4"/>
<dbReference type="AlphaFoldDB" id="T1FYZ4"/>
<sequence>MHRAIFRWITAKDLNKIEFSKDLTTNTPMGLLRGIKSGTETYHNLFKRLCSYVGIHCEIISGFSKGVGYRPGSRFKSERFRNQWTAVWIKDSWRFINCNWGARHVKEANDQQLTYKIDEFYFLTDPEDHIQQHFPDDPKWQLLRRTITLDDFVRMPVVKSPFFNNKLKFTSNVESVL</sequence>
<dbReference type="SMART" id="SM00460">
    <property type="entry name" value="TGc"/>
    <property type="match status" value="1"/>
</dbReference>
<dbReference type="Proteomes" id="UP000015101">
    <property type="component" value="Unassembled WGS sequence"/>
</dbReference>
<organism evidence="3 4">
    <name type="scientific">Helobdella robusta</name>
    <name type="common">Californian leech</name>
    <dbReference type="NCBI Taxonomy" id="6412"/>
    <lineage>
        <taxon>Eukaryota</taxon>
        <taxon>Metazoa</taxon>
        <taxon>Spiralia</taxon>
        <taxon>Lophotrochozoa</taxon>
        <taxon>Annelida</taxon>
        <taxon>Clitellata</taxon>
        <taxon>Hirudinea</taxon>
        <taxon>Rhynchobdellida</taxon>
        <taxon>Glossiphoniidae</taxon>
        <taxon>Helobdella</taxon>
    </lineage>
</organism>
<evidence type="ECO:0000313" key="3">
    <source>
        <dbReference type="EnsemblMetazoa" id="HelroP67307"/>
    </source>
</evidence>
<dbReference type="OMA" id="RHVKEAN"/>
<dbReference type="GeneID" id="20214042"/>
<evidence type="ECO:0000259" key="1">
    <source>
        <dbReference type="SMART" id="SM00460"/>
    </source>
</evidence>
<dbReference type="KEGG" id="hro:HELRODRAFT_67307"/>
<gene>
    <name evidence="3" type="primary">20214042</name>
    <name evidence="2" type="ORF">HELRODRAFT_67307</name>
</gene>
<dbReference type="InterPro" id="IPR002931">
    <property type="entry name" value="Transglutaminase-like"/>
</dbReference>
<dbReference type="RefSeq" id="XP_009022556.1">
    <property type="nucleotide sequence ID" value="XM_009024308.1"/>
</dbReference>
<dbReference type="PANTHER" id="PTHR47020:SF1">
    <property type="entry name" value="HILLARIN"/>
    <property type="match status" value="1"/>
</dbReference>
<dbReference type="PANTHER" id="PTHR47020">
    <property type="entry name" value="HILLARIN"/>
    <property type="match status" value="1"/>
</dbReference>
<feature type="domain" description="Transglutaminase-like" evidence="1">
    <location>
        <begin position="32"/>
        <end position="100"/>
    </location>
</feature>
<dbReference type="OrthoDB" id="6129702at2759"/>
<reference evidence="4" key="1">
    <citation type="submission" date="2012-12" db="EMBL/GenBank/DDBJ databases">
        <authorList>
            <person name="Hellsten U."/>
            <person name="Grimwood J."/>
            <person name="Chapman J.A."/>
            <person name="Shapiro H."/>
            <person name="Aerts A."/>
            <person name="Otillar R.P."/>
            <person name="Terry A.Y."/>
            <person name="Boore J.L."/>
            <person name="Simakov O."/>
            <person name="Marletaz F."/>
            <person name="Cho S.-J."/>
            <person name="Edsinger-Gonzales E."/>
            <person name="Havlak P."/>
            <person name="Kuo D.-H."/>
            <person name="Larsson T."/>
            <person name="Lv J."/>
            <person name="Arendt D."/>
            <person name="Savage R."/>
            <person name="Osoegawa K."/>
            <person name="de Jong P."/>
            <person name="Lindberg D.R."/>
            <person name="Seaver E.C."/>
            <person name="Weisblat D.A."/>
            <person name="Putnam N.H."/>
            <person name="Grigoriev I.V."/>
            <person name="Rokhsar D.S."/>
        </authorList>
    </citation>
    <scope>NUCLEOTIDE SEQUENCE</scope>
</reference>
<reference evidence="2 4" key="2">
    <citation type="journal article" date="2013" name="Nature">
        <title>Insights into bilaterian evolution from three spiralian genomes.</title>
        <authorList>
            <person name="Simakov O."/>
            <person name="Marletaz F."/>
            <person name="Cho S.J."/>
            <person name="Edsinger-Gonzales E."/>
            <person name="Havlak P."/>
            <person name="Hellsten U."/>
            <person name="Kuo D.H."/>
            <person name="Larsson T."/>
            <person name="Lv J."/>
            <person name="Arendt D."/>
            <person name="Savage R."/>
            <person name="Osoegawa K."/>
            <person name="de Jong P."/>
            <person name="Grimwood J."/>
            <person name="Chapman J.A."/>
            <person name="Shapiro H."/>
            <person name="Aerts A."/>
            <person name="Otillar R.P."/>
            <person name="Terry A.Y."/>
            <person name="Boore J.L."/>
            <person name="Grigoriev I.V."/>
            <person name="Lindberg D.R."/>
            <person name="Seaver E.C."/>
            <person name="Weisblat D.A."/>
            <person name="Putnam N.H."/>
            <person name="Rokhsar D.S."/>
        </authorList>
    </citation>
    <scope>NUCLEOTIDE SEQUENCE</scope>
</reference>
<dbReference type="HOGENOM" id="CLU_130204_0_0_1"/>
<proteinExistence type="predicted"/>
<reference evidence="3" key="3">
    <citation type="submission" date="2015-06" db="UniProtKB">
        <authorList>
            <consortium name="EnsemblMetazoa"/>
        </authorList>
    </citation>
    <scope>IDENTIFICATION</scope>
</reference>
<dbReference type="STRING" id="6412.T1FYZ4"/>
<dbReference type="InterPro" id="IPR038765">
    <property type="entry name" value="Papain-like_cys_pep_sf"/>
</dbReference>
<dbReference type="CTD" id="20214042"/>
<dbReference type="SUPFAM" id="SSF54001">
    <property type="entry name" value="Cysteine proteinases"/>
    <property type="match status" value="1"/>
</dbReference>